<sequence>MEIKNVFAKSDTKDLQAASETSVEAILANCTTTIVFAENADSGKGKSFLPTGAQSTEQAEQERLKLNRKYFEDGCLCIHTSKTMQPCPSNMADAKAVDFYEQNCKCSRNYVPS</sequence>
<dbReference type="Proteomes" id="UP000537729">
    <property type="component" value="Unassembled WGS sequence"/>
</dbReference>
<evidence type="ECO:0000313" key="1">
    <source>
        <dbReference type="EMBL" id="NMY13352.1"/>
    </source>
</evidence>
<accession>A0A7Y1ACN3</accession>
<proteinExistence type="predicted"/>
<gene>
    <name evidence="1" type="ORF">HBO38_33995</name>
</gene>
<evidence type="ECO:0000313" key="2">
    <source>
        <dbReference type="Proteomes" id="UP000537729"/>
    </source>
</evidence>
<comment type="caution">
    <text evidence="1">The sequence shown here is derived from an EMBL/GenBank/DDBJ whole genome shotgun (WGS) entry which is preliminary data.</text>
</comment>
<reference evidence="1 2" key="1">
    <citation type="journal article" date="2020" name="Front. Microbiol.">
        <title>Genetic Organization of the aprX-lipA2 Operon Affects the Proteolytic Potential of Pseudomonas Species in Milk.</title>
        <authorList>
            <person name="Maier C."/>
            <person name="Huptas C."/>
            <person name="von Neubeck M."/>
            <person name="Scherer S."/>
            <person name="Wenning M."/>
            <person name="Lucking G."/>
        </authorList>
    </citation>
    <scope>NUCLEOTIDE SEQUENCE [LARGE SCALE GENOMIC DNA]</scope>
    <source>
        <strain evidence="1 2">DSM 16272</strain>
    </source>
</reference>
<name>A0A7Y1ACN3_PSEVE</name>
<dbReference type="RefSeq" id="WP_169886524.1">
    <property type="nucleotide sequence ID" value="NZ_JAAQWG010000092.1"/>
</dbReference>
<organism evidence="1 2">
    <name type="scientific">Pseudomonas veronii</name>
    <dbReference type="NCBI Taxonomy" id="76761"/>
    <lineage>
        <taxon>Bacteria</taxon>
        <taxon>Pseudomonadati</taxon>
        <taxon>Pseudomonadota</taxon>
        <taxon>Gammaproteobacteria</taxon>
        <taxon>Pseudomonadales</taxon>
        <taxon>Pseudomonadaceae</taxon>
        <taxon>Pseudomonas</taxon>
    </lineage>
</organism>
<protein>
    <submittedName>
        <fullName evidence="1">Uncharacterized protein</fullName>
    </submittedName>
</protein>
<dbReference type="AlphaFoldDB" id="A0A7Y1ACN3"/>
<dbReference type="EMBL" id="JAAQWG010000092">
    <property type="protein sequence ID" value="NMY13352.1"/>
    <property type="molecule type" value="Genomic_DNA"/>
</dbReference>